<dbReference type="GO" id="GO:0008146">
    <property type="term" value="F:sulfotransferase activity"/>
    <property type="evidence" value="ECO:0007669"/>
    <property type="project" value="TreeGrafter"/>
</dbReference>
<dbReference type="InterPro" id="IPR001763">
    <property type="entry name" value="Rhodanese-like_dom"/>
</dbReference>
<dbReference type="Pfam" id="PF00581">
    <property type="entry name" value="Rhodanese"/>
    <property type="match status" value="1"/>
</dbReference>
<dbReference type="EMBL" id="MT211887">
    <property type="protein sequence ID" value="QJF58855.1"/>
    <property type="molecule type" value="Genomic_DNA"/>
</dbReference>
<dbReference type="EMBL" id="MT211885">
    <property type="protein sequence ID" value="QJF58457.1"/>
    <property type="molecule type" value="Genomic_DNA"/>
</dbReference>
<evidence type="ECO:0000256" key="1">
    <source>
        <dbReference type="ARBA" id="ARBA00009919"/>
    </source>
</evidence>
<dbReference type="Gene3D" id="3.40.50.720">
    <property type="entry name" value="NAD(P)-binding Rossmann-like Domain"/>
    <property type="match status" value="1"/>
</dbReference>
<dbReference type="GO" id="GO:0008641">
    <property type="term" value="F:ubiquitin-like modifier activating enzyme activity"/>
    <property type="evidence" value="ECO:0007669"/>
    <property type="project" value="InterPro"/>
</dbReference>
<evidence type="ECO:0000313" key="3">
    <source>
        <dbReference type="EMBL" id="QJF58258.1"/>
    </source>
</evidence>
<sequence>MMLNPLMGQKETQISYQDYDRYSRQIIIEEINIAGQQRLKHAKIICVGAGGLNSPALLYLTTCGIGTLGIVDYDIVEVSNLQRQVIYNTKNIKQPKVEAAQSILGSINPRINIKTYNTKLGIHNINEIFSDYDIVIDGTDNLNSRQIISRYCYKLHKIHIYGAIEKFTGHVSVFNYQNGPNYYDIYDNILSNHFNNCSTTGVLNTIAGITGLIQATEAIKIIAGIGSILNGHLLKIDALNLSFQKIKIKCKRIKIQNSVNVLNTNKLYEIQQISLKEIQVLSPQCYQLIDIRQPIEFKIKNINNAVNIPLKNFKKKHFIQYIKNELKGKIIIIYCNNELRSFIGSQILSVNHIKHYILKGGISQI</sequence>
<organism evidence="3">
    <name type="scientific">Corallina officinalis</name>
    <name type="common">Coral seaweed</name>
    <dbReference type="NCBI Taxonomy" id="35170"/>
    <lineage>
        <taxon>Eukaryota</taxon>
        <taxon>Rhodophyta</taxon>
        <taxon>Florideophyceae</taxon>
        <taxon>Corallinophycidae</taxon>
        <taxon>Corallinales</taxon>
        <taxon>Corallinaceae</taxon>
        <taxon>Corallinoideae</taxon>
        <taxon>Corallina</taxon>
    </lineage>
</organism>
<reference evidence="3" key="1">
    <citation type="submission" date="2020-03" db="EMBL/GenBank/DDBJ databases">
        <title>Mitochondrial and Plastid genome variability of Corallina officinalis (Corallinales, Rhodophyta).</title>
        <authorList>
            <person name="Yesson C."/>
            <person name="Bian X."/>
            <person name="Williamson C."/>
            <person name="Briscoe A.G."/>
            <person name="Brodie J."/>
        </authorList>
    </citation>
    <scope>NUCLEOTIDE SEQUENCE</scope>
</reference>
<dbReference type="InterPro" id="IPR000594">
    <property type="entry name" value="ThiF_NAD_FAD-bd"/>
</dbReference>
<dbReference type="FunFam" id="3.40.50.720:FF:000080">
    <property type="entry name" value="Thiazole biosynthesis adenylyltransferase ThiF"/>
    <property type="match status" value="1"/>
</dbReference>
<dbReference type="CDD" id="cd00158">
    <property type="entry name" value="RHOD"/>
    <property type="match status" value="1"/>
</dbReference>
<name>A0A6M3W9K8_COROI</name>
<dbReference type="InterPro" id="IPR035985">
    <property type="entry name" value="Ubiquitin-activating_enz"/>
</dbReference>
<proteinExistence type="inferred from homology"/>
<dbReference type="InterPro" id="IPR036873">
    <property type="entry name" value="Rhodanese-like_dom_sf"/>
</dbReference>
<dbReference type="InterPro" id="IPR045886">
    <property type="entry name" value="ThiF/MoeB/HesA"/>
</dbReference>
<dbReference type="GO" id="GO:0004792">
    <property type="term" value="F:thiosulfate-cyanide sulfurtransferase activity"/>
    <property type="evidence" value="ECO:0007669"/>
    <property type="project" value="TreeGrafter"/>
</dbReference>
<dbReference type="Pfam" id="PF00899">
    <property type="entry name" value="ThiF"/>
    <property type="match status" value="1"/>
</dbReference>
<dbReference type="Gene3D" id="3.40.250.10">
    <property type="entry name" value="Rhodanese-like domain"/>
    <property type="match status" value="1"/>
</dbReference>
<comment type="similarity">
    <text evidence="1">Belongs to the HesA/MoeB/ThiF family.</text>
</comment>
<dbReference type="GO" id="GO:0016779">
    <property type="term" value="F:nucleotidyltransferase activity"/>
    <property type="evidence" value="ECO:0007669"/>
    <property type="project" value="TreeGrafter"/>
</dbReference>
<dbReference type="PANTHER" id="PTHR10953">
    <property type="entry name" value="UBIQUITIN-ACTIVATING ENZYME E1"/>
    <property type="match status" value="1"/>
</dbReference>
<keyword evidence="3" id="KW-0934">Plastid</keyword>
<dbReference type="EMBL" id="MT211884">
    <property type="protein sequence ID" value="QJF58258.1"/>
    <property type="molecule type" value="Genomic_DNA"/>
</dbReference>
<evidence type="ECO:0000259" key="2">
    <source>
        <dbReference type="PROSITE" id="PS50206"/>
    </source>
</evidence>
<dbReference type="PANTHER" id="PTHR10953:SF102">
    <property type="entry name" value="ADENYLYLTRANSFERASE AND SULFURTRANSFERASE MOCS3"/>
    <property type="match status" value="1"/>
</dbReference>
<dbReference type="CDD" id="cd00757">
    <property type="entry name" value="ThiF_MoeB_HesA_family"/>
    <property type="match status" value="1"/>
</dbReference>
<accession>A0A6M3W9K8</accession>
<dbReference type="PROSITE" id="PS50206">
    <property type="entry name" value="RHODANESE_3"/>
    <property type="match status" value="1"/>
</dbReference>
<dbReference type="GO" id="GO:0005829">
    <property type="term" value="C:cytosol"/>
    <property type="evidence" value="ECO:0007669"/>
    <property type="project" value="TreeGrafter"/>
</dbReference>
<keyword evidence="3" id="KW-0150">Chloroplast</keyword>
<geneLocation type="chloroplast" evidence="3"/>
<dbReference type="EMBL" id="MT211886">
    <property type="protein sequence ID" value="QJF58656.1"/>
    <property type="molecule type" value="Genomic_DNA"/>
</dbReference>
<gene>
    <name evidence="3" type="primary">moeB</name>
</gene>
<protein>
    <submittedName>
        <fullName evidence="3">Molybdopterin biosynthesis protein</fullName>
    </submittedName>
</protein>
<dbReference type="SUPFAM" id="SSF69572">
    <property type="entry name" value="Activating enzymes of the ubiquitin-like proteins"/>
    <property type="match status" value="1"/>
</dbReference>
<dbReference type="AlphaFoldDB" id="A0A6M3W9K8"/>
<feature type="domain" description="Rhodanese" evidence="2">
    <location>
        <begin position="286"/>
        <end position="362"/>
    </location>
</feature>